<reference evidence="5" key="1">
    <citation type="journal article" date="2020" name="Stud. Mycol.">
        <title>101 Dothideomycetes genomes: a test case for predicting lifestyles and emergence of pathogens.</title>
        <authorList>
            <person name="Haridas S."/>
            <person name="Albert R."/>
            <person name="Binder M."/>
            <person name="Bloem J."/>
            <person name="Labutti K."/>
            <person name="Salamov A."/>
            <person name="Andreopoulos B."/>
            <person name="Baker S."/>
            <person name="Barry K."/>
            <person name="Bills G."/>
            <person name="Bluhm B."/>
            <person name="Cannon C."/>
            <person name="Castanera R."/>
            <person name="Culley D."/>
            <person name="Daum C."/>
            <person name="Ezra D."/>
            <person name="Gonzalez J."/>
            <person name="Henrissat B."/>
            <person name="Kuo A."/>
            <person name="Liang C."/>
            <person name="Lipzen A."/>
            <person name="Lutzoni F."/>
            <person name="Magnuson J."/>
            <person name="Mondo S."/>
            <person name="Nolan M."/>
            <person name="Ohm R."/>
            <person name="Pangilinan J."/>
            <person name="Park H.-J."/>
            <person name="Ramirez L."/>
            <person name="Alfaro M."/>
            <person name="Sun H."/>
            <person name="Tritt A."/>
            <person name="Yoshinaga Y."/>
            <person name="Zwiers L.-H."/>
            <person name="Turgeon B."/>
            <person name="Goodwin S."/>
            <person name="Spatafora J."/>
            <person name="Crous P."/>
            <person name="Grigoriev I."/>
        </authorList>
    </citation>
    <scope>NUCLEOTIDE SEQUENCE</scope>
    <source>
        <strain evidence="5">CBS 379.55</strain>
    </source>
</reference>
<dbReference type="GO" id="GO:0005840">
    <property type="term" value="C:ribosome"/>
    <property type="evidence" value="ECO:0007669"/>
    <property type="project" value="UniProtKB-KW"/>
</dbReference>
<dbReference type="GeneID" id="54552141"/>
<keyword evidence="3" id="KW-0687">Ribonucleoprotein</keyword>
<gene>
    <name evidence="5" type="ORF">EI97DRAFT_435858</name>
</gene>
<dbReference type="SUPFAM" id="SSF56047">
    <property type="entry name" value="Ribosomal protein S8"/>
    <property type="match status" value="2"/>
</dbReference>
<evidence type="ECO:0008006" key="7">
    <source>
        <dbReference type="Google" id="ProtNLM"/>
    </source>
</evidence>
<comment type="similarity">
    <text evidence="1">Belongs to the universal ribosomal protein uS8 family.</text>
</comment>
<feature type="compositionally biased region" description="Low complexity" evidence="4">
    <location>
        <begin position="108"/>
        <end position="120"/>
    </location>
</feature>
<dbReference type="Pfam" id="PF00410">
    <property type="entry name" value="Ribosomal_S8"/>
    <property type="match status" value="1"/>
</dbReference>
<dbReference type="RefSeq" id="XP_033651227.1">
    <property type="nucleotide sequence ID" value="XM_033798966.1"/>
</dbReference>
<feature type="compositionally biased region" description="Polar residues" evidence="4">
    <location>
        <begin position="121"/>
        <end position="140"/>
    </location>
</feature>
<dbReference type="Gene3D" id="3.30.1490.10">
    <property type="match status" value="1"/>
</dbReference>
<dbReference type="GO" id="GO:0006412">
    <property type="term" value="P:translation"/>
    <property type="evidence" value="ECO:0007669"/>
    <property type="project" value="InterPro"/>
</dbReference>
<dbReference type="Gene3D" id="3.30.1370.30">
    <property type="match status" value="1"/>
</dbReference>
<name>A0A6A6JCG1_WESOR</name>
<evidence type="ECO:0000313" key="6">
    <source>
        <dbReference type="Proteomes" id="UP000800097"/>
    </source>
</evidence>
<dbReference type="OrthoDB" id="409928at2759"/>
<dbReference type="Proteomes" id="UP000800097">
    <property type="component" value="Unassembled WGS sequence"/>
</dbReference>
<dbReference type="FunFam" id="3.30.1490.10:FF:000005">
    <property type="entry name" value="Mitochondrial 40S ribosomal protein S8"/>
    <property type="match status" value="1"/>
</dbReference>
<organism evidence="5 6">
    <name type="scientific">Westerdykella ornata</name>
    <dbReference type="NCBI Taxonomy" id="318751"/>
    <lineage>
        <taxon>Eukaryota</taxon>
        <taxon>Fungi</taxon>
        <taxon>Dikarya</taxon>
        <taxon>Ascomycota</taxon>
        <taxon>Pezizomycotina</taxon>
        <taxon>Dothideomycetes</taxon>
        <taxon>Pleosporomycetidae</taxon>
        <taxon>Pleosporales</taxon>
        <taxon>Sporormiaceae</taxon>
        <taxon>Westerdykella</taxon>
    </lineage>
</organism>
<evidence type="ECO:0000256" key="2">
    <source>
        <dbReference type="ARBA" id="ARBA00022980"/>
    </source>
</evidence>
<evidence type="ECO:0000256" key="4">
    <source>
        <dbReference type="SAM" id="MobiDB-lite"/>
    </source>
</evidence>
<accession>A0A6A6JCG1</accession>
<evidence type="ECO:0000256" key="3">
    <source>
        <dbReference type="ARBA" id="ARBA00023274"/>
    </source>
</evidence>
<keyword evidence="6" id="KW-1185">Reference proteome</keyword>
<protein>
    <recommendedName>
        <fullName evidence="7">Ribosomal protein S8</fullName>
    </recommendedName>
</protein>
<evidence type="ECO:0000313" key="5">
    <source>
        <dbReference type="EMBL" id="KAF2273688.1"/>
    </source>
</evidence>
<sequence>MSLVNLAHVCSHLQNASKARLAVTSIPVSKLHVKLMLGLQREGFLSSLTLGGPTPPKPFLLQAQPSPEHLDNMADLLREQPWLAYPVADRKQPRAVRALLQMQTTTNGGADEAAGEPGAESTTTKISASQLPSINTSSPLTRPGDASEVHVPLNPAKRRLWLGLKYYQNEPVLKHMKLVSKPTRRIWLTSEDLGKITRTRESAFVKGLTHPGECMFVTTDRGILEARECVERRIGGMALCRVW</sequence>
<feature type="region of interest" description="Disordered" evidence="4">
    <location>
        <begin position="106"/>
        <end position="150"/>
    </location>
</feature>
<proteinExistence type="inferred from homology"/>
<dbReference type="GO" id="GO:0003735">
    <property type="term" value="F:structural constituent of ribosome"/>
    <property type="evidence" value="ECO:0007669"/>
    <property type="project" value="InterPro"/>
</dbReference>
<dbReference type="GO" id="GO:1990904">
    <property type="term" value="C:ribonucleoprotein complex"/>
    <property type="evidence" value="ECO:0007669"/>
    <property type="project" value="UniProtKB-KW"/>
</dbReference>
<evidence type="ECO:0000256" key="1">
    <source>
        <dbReference type="ARBA" id="ARBA00006471"/>
    </source>
</evidence>
<dbReference type="EMBL" id="ML986508">
    <property type="protein sequence ID" value="KAF2273688.1"/>
    <property type="molecule type" value="Genomic_DNA"/>
</dbReference>
<dbReference type="InterPro" id="IPR000630">
    <property type="entry name" value="Ribosomal_uS8"/>
</dbReference>
<dbReference type="InterPro" id="IPR035987">
    <property type="entry name" value="Ribosomal_uS8_sf"/>
</dbReference>
<dbReference type="AlphaFoldDB" id="A0A6A6JCG1"/>
<keyword evidence="2" id="KW-0689">Ribosomal protein</keyword>
<dbReference type="PANTHER" id="PTHR11758">
    <property type="entry name" value="40S RIBOSOMAL PROTEIN S15A"/>
    <property type="match status" value="1"/>
</dbReference>